<dbReference type="Pfam" id="PF13520">
    <property type="entry name" value="AA_permease_2"/>
    <property type="match status" value="1"/>
</dbReference>
<gene>
    <name evidence="7" type="ORF">FC47_GL001947</name>
</gene>
<evidence type="ECO:0000256" key="3">
    <source>
        <dbReference type="ARBA" id="ARBA00022692"/>
    </source>
</evidence>
<evidence type="ECO:0000313" key="8">
    <source>
        <dbReference type="Proteomes" id="UP000050901"/>
    </source>
</evidence>
<evidence type="ECO:0000256" key="4">
    <source>
        <dbReference type="ARBA" id="ARBA00022989"/>
    </source>
</evidence>
<keyword evidence="4 6" id="KW-1133">Transmembrane helix</keyword>
<dbReference type="InterPro" id="IPR050367">
    <property type="entry name" value="APC_superfamily"/>
</dbReference>
<feature type="transmembrane region" description="Helical" evidence="6">
    <location>
        <begin position="91"/>
        <end position="114"/>
    </location>
</feature>
<name>A0A0R1P076_LIMMU</name>
<sequence>MDMPNHQAGKISFASVFLFGINSMVGSGIFLLPGVLFQDAGNWSLTLILLAALAVLAMAYCYAEMAHHFSGNGAGWYYTYKEFGRFWGFEIGLFTWLQGAAAIATEIAAFLRGLRPWLPRLSEITVYRWAGLGMILILLTIRLLGKKASTWANNFSTVLKLAVLGLFVVLGIFYVKPGNFNASVHNSLSDFDHAFMLIFFMFPGFSFLPVQASSIHNSKKNLPKLLIGVVISVAVIYVITMGVAIGMLGNRIDNVDAPLAWAFGQQFGKLGEAVIMIGMLGSIAGVAISMFYSTPYVVSSLANEKALLPKFIGIKTKNGVPYVATLLTAGIVLILVMTGDYLALIPCSIMIAVVQYAFVAMATIKLEFADLKRRHAQGKIDHIDIYEMVLAVIALLCCLFLARFVTPLAIEITAGIALVGVVSYLGQLIRRPPAEN</sequence>
<evidence type="ECO:0000256" key="2">
    <source>
        <dbReference type="ARBA" id="ARBA00022475"/>
    </source>
</evidence>
<accession>A0A0R1P076</accession>
<comment type="subcellular location">
    <subcellularLocation>
        <location evidence="1">Cell membrane</location>
        <topology evidence="1">Multi-pass membrane protein</topology>
    </subcellularLocation>
</comment>
<dbReference type="InterPro" id="IPR002293">
    <property type="entry name" value="AA/rel_permease1"/>
</dbReference>
<reference evidence="7 8" key="1">
    <citation type="journal article" date="2015" name="Genome Announc.">
        <title>Expanding the biotechnology potential of lactobacilli through comparative genomics of 213 strains and associated genera.</title>
        <authorList>
            <person name="Sun Z."/>
            <person name="Harris H.M."/>
            <person name="McCann A."/>
            <person name="Guo C."/>
            <person name="Argimon S."/>
            <person name="Zhang W."/>
            <person name="Yang X."/>
            <person name="Jeffery I.B."/>
            <person name="Cooney J.C."/>
            <person name="Kagawa T.F."/>
            <person name="Liu W."/>
            <person name="Song Y."/>
            <person name="Salvetti E."/>
            <person name="Wrobel A."/>
            <person name="Rasinkangas P."/>
            <person name="Parkhill J."/>
            <person name="Rea M.C."/>
            <person name="O'Sullivan O."/>
            <person name="Ritari J."/>
            <person name="Douillard F.P."/>
            <person name="Paul Ross R."/>
            <person name="Yang R."/>
            <person name="Briner A.E."/>
            <person name="Felis G.E."/>
            <person name="de Vos W.M."/>
            <person name="Barrangou R."/>
            <person name="Klaenhammer T.R."/>
            <person name="Caufield P.W."/>
            <person name="Cui Y."/>
            <person name="Zhang H."/>
            <person name="O'Toole P.W."/>
        </authorList>
    </citation>
    <scope>NUCLEOTIDE SEQUENCE [LARGE SCALE GENOMIC DNA]</scope>
    <source>
        <strain evidence="7 8">DSM 13345</strain>
    </source>
</reference>
<feature type="transmembrane region" description="Helical" evidence="6">
    <location>
        <begin position="408"/>
        <end position="426"/>
    </location>
</feature>
<keyword evidence="5 6" id="KW-0472">Membrane</keyword>
<organism evidence="7 8">
    <name type="scientific">Limosilactobacillus mucosae DSM 13345</name>
    <dbReference type="NCBI Taxonomy" id="1423771"/>
    <lineage>
        <taxon>Bacteria</taxon>
        <taxon>Bacillati</taxon>
        <taxon>Bacillota</taxon>
        <taxon>Bacilli</taxon>
        <taxon>Lactobacillales</taxon>
        <taxon>Lactobacillaceae</taxon>
        <taxon>Limosilactobacillus</taxon>
    </lineage>
</organism>
<feature type="transmembrane region" description="Helical" evidence="6">
    <location>
        <begin position="195"/>
        <end position="213"/>
    </location>
</feature>
<protein>
    <recommendedName>
        <fullName evidence="9">Amino acid permease</fullName>
    </recommendedName>
</protein>
<evidence type="ECO:0000313" key="7">
    <source>
        <dbReference type="EMBL" id="KRL25911.1"/>
    </source>
</evidence>
<dbReference type="EMBL" id="AZEQ01000008">
    <property type="protein sequence ID" value="KRL25911.1"/>
    <property type="molecule type" value="Genomic_DNA"/>
</dbReference>
<dbReference type="PANTHER" id="PTHR42770">
    <property type="entry name" value="AMINO ACID TRANSPORTER-RELATED"/>
    <property type="match status" value="1"/>
</dbReference>
<dbReference type="Proteomes" id="UP000050901">
    <property type="component" value="Unassembled WGS sequence"/>
</dbReference>
<evidence type="ECO:0000256" key="6">
    <source>
        <dbReference type="SAM" id="Phobius"/>
    </source>
</evidence>
<evidence type="ECO:0000256" key="1">
    <source>
        <dbReference type="ARBA" id="ARBA00004651"/>
    </source>
</evidence>
<feature type="transmembrane region" description="Helical" evidence="6">
    <location>
        <begin position="12"/>
        <end position="37"/>
    </location>
</feature>
<feature type="transmembrane region" description="Helical" evidence="6">
    <location>
        <begin position="126"/>
        <end position="145"/>
    </location>
</feature>
<dbReference type="GO" id="GO:0005886">
    <property type="term" value="C:plasma membrane"/>
    <property type="evidence" value="ECO:0007669"/>
    <property type="project" value="UniProtKB-SubCell"/>
</dbReference>
<dbReference type="PANTHER" id="PTHR42770:SF18">
    <property type="entry name" value="ARGININE_AGMATINE ANTIPORTER"/>
    <property type="match status" value="1"/>
</dbReference>
<dbReference type="GO" id="GO:0022857">
    <property type="term" value="F:transmembrane transporter activity"/>
    <property type="evidence" value="ECO:0007669"/>
    <property type="project" value="InterPro"/>
</dbReference>
<proteinExistence type="predicted"/>
<evidence type="ECO:0008006" key="9">
    <source>
        <dbReference type="Google" id="ProtNLM"/>
    </source>
</evidence>
<feature type="transmembrane region" description="Helical" evidence="6">
    <location>
        <begin position="43"/>
        <end position="63"/>
    </location>
</feature>
<feature type="transmembrane region" description="Helical" evidence="6">
    <location>
        <begin position="343"/>
        <end position="364"/>
    </location>
</feature>
<dbReference type="PIRSF" id="PIRSF006060">
    <property type="entry name" value="AA_transporter"/>
    <property type="match status" value="1"/>
</dbReference>
<dbReference type="AlphaFoldDB" id="A0A0R1P076"/>
<keyword evidence="2" id="KW-1003">Cell membrane</keyword>
<comment type="caution">
    <text evidence="7">The sequence shown here is derived from an EMBL/GenBank/DDBJ whole genome shotgun (WGS) entry which is preliminary data.</text>
</comment>
<evidence type="ECO:0000256" key="5">
    <source>
        <dbReference type="ARBA" id="ARBA00023136"/>
    </source>
</evidence>
<dbReference type="PATRIC" id="fig|1423771.3.peg.2019"/>
<feature type="transmembrane region" description="Helical" evidence="6">
    <location>
        <begin position="273"/>
        <end position="298"/>
    </location>
</feature>
<feature type="transmembrane region" description="Helical" evidence="6">
    <location>
        <begin position="319"/>
        <end position="337"/>
    </location>
</feature>
<dbReference type="Gene3D" id="1.20.1740.10">
    <property type="entry name" value="Amino acid/polyamine transporter I"/>
    <property type="match status" value="1"/>
</dbReference>
<feature type="transmembrane region" description="Helical" evidence="6">
    <location>
        <begin position="385"/>
        <end position="402"/>
    </location>
</feature>
<feature type="transmembrane region" description="Helical" evidence="6">
    <location>
        <begin position="225"/>
        <end position="248"/>
    </location>
</feature>
<feature type="transmembrane region" description="Helical" evidence="6">
    <location>
        <begin position="157"/>
        <end position="175"/>
    </location>
</feature>
<keyword evidence="3 6" id="KW-0812">Transmembrane</keyword>